<reference evidence="1 2" key="1">
    <citation type="submission" date="2019-07" db="EMBL/GenBank/DDBJ databases">
        <authorList>
            <person name="Jastrzebski P J."/>
            <person name="Paukszto L."/>
            <person name="Jastrzebski P J."/>
        </authorList>
    </citation>
    <scope>NUCLEOTIDE SEQUENCE [LARGE SCALE GENOMIC DNA]</scope>
    <source>
        <strain evidence="1 2">WMS-il1</strain>
    </source>
</reference>
<protein>
    <submittedName>
        <fullName evidence="1">Uncharacterized protein</fullName>
    </submittedName>
</protein>
<dbReference type="AlphaFoldDB" id="A0A564ZD48"/>
<keyword evidence="2" id="KW-1185">Reference proteome</keyword>
<dbReference type="Proteomes" id="UP000321570">
    <property type="component" value="Unassembled WGS sequence"/>
</dbReference>
<evidence type="ECO:0000313" key="1">
    <source>
        <dbReference type="EMBL" id="VUZ57425.1"/>
    </source>
</evidence>
<accession>A0A564ZD48</accession>
<sequence>MVYKNPEKSMRDILSKILKRLKEKLYISNTVNHNLKRFSARSVCVDGLRVNTDSDAYVETVQTVYVKPSWIDSVANGERPCFPSSFSSIP</sequence>
<proteinExistence type="predicted"/>
<evidence type="ECO:0000313" key="2">
    <source>
        <dbReference type="Proteomes" id="UP000321570"/>
    </source>
</evidence>
<name>A0A564ZD48_HYMDI</name>
<gene>
    <name evidence="1" type="ORF">WMSIL1_LOCUS14862</name>
</gene>
<organism evidence="1 2">
    <name type="scientific">Hymenolepis diminuta</name>
    <name type="common">Rat tapeworm</name>
    <dbReference type="NCBI Taxonomy" id="6216"/>
    <lineage>
        <taxon>Eukaryota</taxon>
        <taxon>Metazoa</taxon>
        <taxon>Spiralia</taxon>
        <taxon>Lophotrochozoa</taxon>
        <taxon>Platyhelminthes</taxon>
        <taxon>Cestoda</taxon>
        <taxon>Eucestoda</taxon>
        <taxon>Cyclophyllidea</taxon>
        <taxon>Hymenolepididae</taxon>
        <taxon>Hymenolepis</taxon>
    </lineage>
</organism>
<dbReference type="EMBL" id="CABIJS010000718">
    <property type="protein sequence ID" value="VUZ57425.1"/>
    <property type="molecule type" value="Genomic_DNA"/>
</dbReference>